<feature type="transmembrane region" description="Helical" evidence="1">
    <location>
        <begin position="428"/>
        <end position="448"/>
    </location>
</feature>
<reference evidence="2 3" key="1">
    <citation type="submission" date="2021-01" db="EMBL/GenBank/DDBJ databases">
        <title>Genome sequencing of Joostella atrarenae M1-2 (= KCTC 23194).</title>
        <authorList>
            <person name="Zakaria M.R."/>
            <person name="Lam M.Q."/>
            <person name="Chong C.S."/>
        </authorList>
    </citation>
    <scope>NUCLEOTIDE SEQUENCE [LARGE SCALE GENOMIC DNA]</scope>
    <source>
        <strain evidence="2 3">M1-2</strain>
    </source>
</reference>
<protein>
    <recommendedName>
        <fullName evidence="4">ATP-binding protein</fullName>
    </recommendedName>
</protein>
<evidence type="ECO:0000256" key="1">
    <source>
        <dbReference type="SAM" id="Phobius"/>
    </source>
</evidence>
<keyword evidence="3" id="KW-1185">Reference proteome</keyword>
<dbReference type="SUPFAM" id="SSF55874">
    <property type="entry name" value="ATPase domain of HSP90 chaperone/DNA topoisomerase II/histidine kinase"/>
    <property type="match status" value="1"/>
</dbReference>
<evidence type="ECO:0000313" key="3">
    <source>
        <dbReference type="Proteomes" id="UP000829517"/>
    </source>
</evidence>
<dbReference type="SUPFAM" id="SSF48452">
    <property type="entry name" value="TPR-like"/>
    <property type="match status" value="2"/>
</dbReference>
<dbReference type="RefSeq" id="WP_236957520.1">
    <property type="nucleotide sequence ID" value="NZ_JAETXX010000001.1"/>
</dbReference>
<dbReference type="InterPro" id="IPR019734">
    <property type="entry name" value="TPR_rpt"/>
</dbReference>
<dbReference type="InterPro" id="IPR036890">
    <property type="entry name" value="HATPase_C_sf"/>
</dbReference>
<dbReference type="Gene3D" id="3.30.565.10">
    <property type="entry name" value="Histidine kinase-like ATPase, C-terminal domain"/>
    <property type="match status" value="1"/>
</dbReference>
<keyword evidence="1" id="KW-0812">Transmembrane</keyword>
<dbReference type="SMART" id="SM00028">
    <property type="entry name" value="TPR"/>
    <property type="match status" value="4"/>
</dbReference>
<dbReference type="Proteomes" id="UP000829517">
    <property type="component" value="Unassembled WGS sequence"/>
</dbReference>
<comment type="caution">
    <text evidence="2">The sequence shown here is derived from an EMBL/GenBank/DDBJ whole genome shotgun (WGS) entry which is preliminary data.</text>
</comment>
<dbReference type="InterPro" id="IPR011990">
    <property type="entry name" value="TPR-like_helical_dom_sf"/>
</dbReference>
<organism evidence="2 3">
    <name type="scientific">Joostella atrarenae</name>
    <dbReference type="NCBI Taxonomy" id="679257"/>
    <lineage>
        <taxon>Bacteria</taxon>
        <taxon>Pseudomonadati</taxon>
        <taxon>Bacteroidota</taxon>
        <taxon>Flavobacteriia</taxon>
        <taxon>Flavobacteriales</taxon>
        <taxon>Flavobacteriaceae</taxon>
        <taxon>Joostella</taxon>
    </lineage>
</organism>
<name>A0ABS9IZE6_9FLAO</name>
<evidence type="ECO:0008006" key="4">
    <source>
        <dbReference type="Google" id="ProtNLM"/>
    </source>
</evidence>
<dbReference type="Gene3D" id="1.25.40.10">
    <property type="entry name" value="Tetratricopeptide repeat domain"/>
    <property type="match status" value="2"/>
</dbReference>
<dbReference type="EMBL" id="JAETXX010000001">
    <property type="protein sequence ID" value="MCF8713551.1"/>
    <property type="molecule type" value="Genomic_DNA"/>
</dbReference>
<dbReference type="PROSITE" id="PS51257">
    <property type="entry name" value="PROKAR_LIPOPROTEIN"/>
    <property type="match status" value="1"/>
</dbReference>
<sequence>MKKLLVSFPFFFFISCCFISCDKKVTKETTHEFPKKDSLYSKFEEVNILKKSSLNSALQLNKKLLEDVRDYDNSLEADLLMQRASLFRKTNLDSTTYYTEKLLQLQQKRKDSLAIADAYFRLGFYFRKNNKIDKSLAAYYNSIKTYESVKDTIEAGMKLLNLTNLLNAIGNYNEAEQTGVRALQYLENTKNRKYVAGIYNALAIASKKQKIYGDALHWYNKALNVASDSITKSKVENNIAVVYTEQGAYKKAYKLLDELSKQDIIEDEDNLELKARNIDNKANVASFLEYPDAEEGLKKALEIRRDINDVSGQATSYLHLSNHYLKNNQIHKASSMALLGFKLAQQTKSNEDTMEALSLLIASSNNPRTYAMVYKELNDSITTSQGRLKNTFAKIRYESDKNREENLKLLNEAKINQLRIEKQHNNNIALGVVIVIIVIASYIFYLLLRAKHQREKADQAYQTEMLISKKVHDELANDMFNIIAYTENSTLENKTKDDILYQLEGVYEKTRNIARDNARLDIDEQFSEKIIGLINSYRNDTVNILNRGLSRIVWEEVPTYKKRVIYRSLQELLVNMKKHSKASVVVLNFTSEKKDIQISYSDNGCGVDLTRDFVTNGLVNVENRIDGIKGSFTFDSSLGKGFKANITIPV</sequence>
<keyword evidence="1" id="KW-1133">Transmembrane helix</keyword>
<dbReference type="CDD" id="cd16917">
    <property type="entry name" value="HATPase_UhpB-NarQ-NarX-like"/>
    <property type="match status" value="1"/>
</dbReference>
<gene>
    <name evidence="2" type="ORF">JM658_01825</name>
</gene>
<proteinExistence type="predicted"/>
<dbReference type="PANTHER" id="PTHR10098:SF108">
    <property type="entry name" value="TETRATRICOPEPTIDE REPEAT PROTEIN 28"/>
    <property type="match status" value="1"/>
</dbReference>
<dbReference type="PANTHER" id="PTHR10098">
    <property type="entry name" value="RAPSYN-RELATED"/>
    <property type="match status" value="1"/>
</dbReference>
<accession>A0ABS9IZE6</accession>
<keyword evidence="1" id="KW-0472">Membrane</keyword>
<evidence type="ECO:0000313" key="2">
    <source>
        <dbReference type="EMBL" id="MCF8713551.1"/>
    </source>
</evidence>